<reference evidence="4" key="1">
    <citation type="submission" date="2020-06" db="EMBL/GenBank/DDBJ databases">
        <title>Draft genomic sequence of Geomonas sp. Red330.</title>
        <authorList>
            <person name="Itoh H."/>
            <person name="Zhenxing X."/>
            <person name="Ushijima N."/>
            <person name="Masuda Y."/>
            <person name="Shiratori Y."/>
            <person name="Senoo K."/>
        </authorList>
    </citation>
    <scope>NUCLEOTIDE SEQUENCE [LARGE SCALE GENOMIC DNA]</scope>
    <source>
        <strain evidence="4">Red330</strain>
    </source>
</reference>
<sequence length="147" mass="15412">MRTPTLLLASTCLLTASACWAADHAGIVKTLSGEVSVIRGENSLKVVPNFRLQEGDQVQTGPGGKAGLILDDDTVISLGPNSRVALTGFAFHPAEKKLSLVARIYRGTISFLSGQIAKLAPHQVRIETPGATVGVRGTHVLIEVEGS</sequence>
<dbReference type="AlphaFoldDB" id="A0A6V8ME67"/>
<dbReference type="EMBL" id="BLXX01000001">
    <property type="protein sequence ID" value="GFO58271.1"/>
    <property type="molecule type" value="Genomic_DNA"/>
</dbReference>
<dbReference type="RefSeq" id="WP_183353115.1">
    <property type="nucleotide sequence ID" value="NZ_BLXX01000001.1"/>
</dbReference>
<gene>
    <name evidence="3" type="ORF">GMST_05960</name>
</gene>
<evidence type="ECO:0000256" key="1">
    <source>
        <dbReference type="SAM" id="SignalP"/>
    </source>
</evidence>
<evidence type="ECO:0000259" key="2">
    <source>
        <dbReference type="Pfam" id="PF04773"/>
    </source>
</evidence>
<dbReference type="InterPro" id="IPR006860">
    <property type="entry name" value="FecR"/>
</dbReference>
<name>A0A6V8ME67_9BACT</name>
<dbReference type="Pfam" id="PF04773">
    <property type="entry name" value="FecR"/>
    <property type="match status" value="1"/>
</dbReference>
<dbReference type="Proteomes" id="UP000556026">
    <property type="component" value="Unassembled WGS sequence"/>
</dbReference>
<feature type="chain" id="PRO_5027619002" description="FecR protein domain-containing protein" evidence="1">
    <location>
        <begin position="22"/>
        <end position="147"/>
    </location>
</feature>
<proteinExistence type="predicted"/>
<dbReference type="PROSITE" id="PS51257">
    <property type="entry name" value="PROKAR_LIPOPROTEIN"/>
    <property type="match status" value="1"/>
</dbReference>
<feature type="domain" description="FecR protein" evidence="2">
    <location>
        <begin position="56"/>
        <end position="143"/>
    </location>
</feature>
<keyword evidence="4" id="KW-1185">Reference proteome</keyword>
<keyword evidence="1" id="KW-0732">Signal</keyword>
<dbReference type="Gene3D" id="2.60.120.1440">
    <property type="match status" value="1"/>
</dbReference>
<evidence type="ECO:0000313" key="3">
    <source>
        <dbReference type="EMBL" id="GFO58271.1"/>
    </source>
</evidence>
<protein>
    <recommendedName>
        <fullName evidence="2">FecR protein domain-containing protein</fullName>
    </recommendedName>
</protein>
<feature type="signal peptide" evidence="1">
    <location>
        <begin position="1"/>
        <end position="21"/>
    </location>
</feature>
<accession>A0A6V8ME67</accession>
<evidence type="ECO:0000313" key="4">
    <source>
        <dbReference type="Proteomes" id="UP000556026"/>
    </source>
</evidence>
<dbReference type="PANTHER" id="PTHR38731">
    <property type="entry name" value="LIPL45-RELATED LIPOPROTEIN-RELATED"/>
    <property type="match status" value="1"/>
</dbReference>
<comment type="caution">
    <text evidence="3">The sequence shown here is derived from an EMBL/GenBank/DDBJ whole genome shotgun (WGS) entry which is preliminary data.</text>
</comment>
<organism evidence="3 4">
    <name type="scientific">Geomonas silvestris</name>
    <dbReference type="NCBI Taxonomy" id="2740184"/>
    <lineage>
        <taxon>Bacteria</taxon>
        <taxon>Pseudomonadati</taxon>
        <taxon>Thermodesulfobacteriota</taxon>
        <taxon>Desulfuromonadia</taxon>
        <taxon>Geobacterales</taxon>
        <taxon>Geobacteraceae</taxon>
        <taxon>Geomonas</taxon>
    </lineage>
</organism>